<keyword evidence="5" id="KW-1185">Reference proteome</keyword>
<evidence type="ECO:0000313" key="4">
    <source>
        <dbReference type="EMBL" id="MFC6826472.1"/>
    </source>
</evidence>
<gene>
    <name evidence="4" type="ORF">ACFQEV_15925</name>
</gene>
<comment type="function">
    <text evidence="1">Phosphorylates (R)-pantoate to form (R)-4-phosphopantoate in the CoA biosynthesis pathway.</text>
</comment>
<dbReference type="Pfam" id="PF00288">
    <property type="entry name" value="GHMP_kinases_N"/>
    <property type="match status" value="1"/>
</dbReference>
<keyword evidence="1" id="KW-0067">ATP-binding</keyword>
<dbReference type="EMBL" id="JBHSXH010000015">
    <property type="protein sequence ID" value="MFC6826472.1"/>
    <property type="molecule type" value="Genomic_DNA"/>
</dbReference>
<reference evidence="4 5" key="1">
    <citation type="journal article" date="2019" name="Int. J. Syst. Evol. Microbiol.">
        <title>The Global Catalogue of Microorganisms (GCM) 10K type strain sequencing project: providing services to taxonomists for standard genome sequencing and annotation.</title>
        <authorList>
            <consortium name="The Broad Institute Genomics Platform"/>
            <consortium name="The Broad Institute Genome Sequencing Center for Infectious Disease"/>
            <person name="Wu L."/>
            <person name="Ma J."/>
        </authorList>
    </citation>
    <scope>NUCLEOTIDE SEQUENCE [LARGE SCALE GENOMIC DNA]</scope>
    <source>
        <strain evidence="4 5">YIM 94188</strain>
    </source>
</reference>
<comment type="similarity">
    <text evidence="1">Belongs to the GHMP kinase family. PoK subfamily.</text>
</comment>
<feature type="region of interest" description="Disordered" evidence="2">
    <location>
        <begin position="42"/>
        <end position="68"/>
    </location>
</feature>
<name>A0ABD5U7D4_9EURY</name>
<organism evidence="4 5">
    <name type="scientific">Halopelagius fulvigenes</name>
    <dbReference type="NCBI Taxonomy" id="1198324"/>
    <lineage>
        <taxon>Archaea</taxon>
        <taxon>Methanobacteriati</taxon>
        <taxon>Methanobacteriota</taxon>
        <taxon>Stenosarchaea group</taxon>
        <taxon>Halobacteria</taxon>
        <taxon>Halobacteriales</taxon>
        <taxon>Haloferacaceae</taxon>
    </lineage>
</organism>
<keyword evidence="1" id="KW-0547">Nucleotide-binding</keyword>
<dbReference type="InterPro" id="IPR006204">
    <property type="entry name" value="GHMP_kinase_N_dom"/>
</dbReference>
<comment type="catalytic activity">
    <reaction evidence="1">
        <text>(R)-pantoate + ATP = (R)-4-phosphopantoate + ADP + H(+)</text>
        <dbReference type="Rhea" id="RHEA:28246"/>
        <dbReference type="ChEBI" id="CHEBI:15378"/>
        <dbReference type="ChEBI" id="CHEBI:15980"/>
        <dbReference type="ChEBI" id="CHEBI:30616"/>
        <dbReference type="ChEBI" id="CHEBI:61294"/>
        <dbReference type="ChEBI" id="CHEBI:456216"/>
        <dbReference type="EC" id="2.7.1.169"/>
    </reaction>
</comment>
<dbReference type="PIRSF" id="PIRSF016896">
    <property type="entry name" value="GHMP_arc_MJ0969"/>
    <property type="match status" value="1"/>
</dbReference>
<comment type="pathway">
    <text evidence="1">Cofactor biosynthesis; coenzyme A biosynthesis.</text>
</comment>
<dbReference type="SUPFAM" id="SSF54211">
    <property type="entry name" value="Ribosomal protein S5 domain 2-like"/>
    <property type="match status" value="1"/>
</dbReference>
<dbReference type="AlphaFoldDB" id="A0ABD5U7D4"/>
<feature type="domain" description="GHMP kinase N-terminal" evidence="3">
    <location>
        <begin position="95"/>
        <end position="167"/>
    </location>
</feature>
<dbReference type="GO" id="GO:0005524">
    <property type="term" value="F:ATP binding"/>
    <property type="evidence" value="ECO:0007669"/>
    <property type="project" value="UniProtKB-KW"/>
</dbReference>
<accession>A0ABD5U7D4</accession>
<dbReference type="InterPro" id="IPR012043">
    <property type="entry name" value="PoK"/>
</dbReference>
<proteinExistence type="inferred from homology"/>
<keyword evidence="1" id="KW-0808">Transferase</keyword>
<keyword evidence="1" id="KW-0173">Coenzyme A biosynthesis</keyword>
<keyword evidence="1 4" id="KW-0418">Kinase</keyword>
<dbReference type="InterPro" id="IPR014721">
    <property type="entry name" value="Ribsml_uS5_D2-typ_fold_subgr"/>
</dbReference>
<dbReference type="Proteomes" id="UP001596408">
    <property type="component" value="Unassembled WGS sequence"/>
</dbReference>
<dbReference type="Gene3D" id="3.30.230.10">
    <property type="match status" value="1"/>
</dbReference>
<feature type="compositionally biased region" description="Basic and acidic residues" evidence="2">
    <location>
        <begin position="45"/>
        <end position="68"/>
    </location>
</feature>
<dbReference type="InterPro" id="IPR020568">
    <property type="entry name" value="Ribosomal_Su5_D2-typ_SF"/>
</dbReference>
<dbReference type="PANTHER" id="PTHR42282:SF1">
    <property type="entry name" value="PANTOATE KINASE"/>
    <property type="match status" value="1"/>
</dbReference>
<protein>
    <recommendedName>
        <fullName evidence="1">Pantoate kinase</fullName>
        <shortName evidence="1">PoK</shortName>
        <ecNumber evidence="1">2.7.1.169</ecNumber>
    </recommendedName>
</protein>
<evidence type="ECO:0000259" key="3">
    <source>
        <dbReference type="Pfam" id="PF00288"/>
    </source>
</evidence>
<evidence type="ECO:0000313" key="5">
    <source>
        <dbReference type="Proteomes" id="UP001596408"/>
    </source>
</evidence>
<dbReference type="GO" id="GO:0015937">
    <property type="term" value="P:coenzyme A biosynthetic process"/>
    <property type="evidence" value="ECO:0007669"/>
    <property type="project" value="UniProtKB-UniRule"/>
</dbReference>
<dbReference type="GO" id="GO:0016301">
    <property type="term" value="F:kinase activity"/>
    <property type="evidence" value="ECO:0007669"/>
    <property type="project" value="UniProtKB-UniRule"/>
</dbReference>
<dbReference type="HAMAP" id="MF_02223">
    <property type="entry name" value="Pantoate_kinase"/>
    <property type="match status" value="1"/>
</dbReference>
<dbReference type="RefSeq" id="WP_379698131.1">
    <property type="nucleotide sequence ID" value="NZ_JBHSXH010000015.1"/>
</dbReference>
<dbReference type="PANTHER" id="PTHR42282">
    <property type="entry name" value="PANTOATE KINASE-RELATED"/>
    <property type="match status" value="1"/>
</dbReference>
<evidence type="ECO:0000256" key="2">
    <source>
        <dbReference type="SAM" id="MobiDB-lite"/>
    </source>
</evidence>
<evidence type="ECO:0000256" key="1">
    <source>
        <dbReference type="HAMAP-Rule" id="MF_02223"/>
    </source>
</evidence>
<comment type="caution">
    <text evidence="4">The sequence shown here is derived from an EMBL/GenBank/DDBJ whole genome shotgun (WGS) entry which is preliminary data.</text>
</comment>
<dbReference type="EC" id="2.7.1.169" evidence="1"/>
<sequence length="303" mass="30604">MTDEATAFVPGHVTGFFSAHPDENPAIAGSRGAGVTLTDGVRVTVRRDERGDDGGTTESDPRTGEAARRVSPAIVTLNGERVRVDPVGGVLDALGVDEGRVSVAAETPLPVGAGFGVSGAVALGVAFGANVLFGRGRSENELVTVAHRAEVEAGTGLGDVVAQARGGLPIRLDPGAPGHGALDGIPERPRVEYVTFGELSTAAVLSGDTTALTAAGESALGDLREEPTASRMVALSRRFAHEAGLLTDRVADAIDDVRAAGGDASMAMLGETVFAFGTGLSDAGYDPAVCDVHTAGAGLLPEE</sequence>